<dbReference type="PROSITE" id="PS51858">
    <property type="entry name" value="PPPDE"/>
    <property type="match status" value="1"/>
</dbReference>
<gene>
    <name evidence="5" type="ORF">TPC1_15322</name>
</gene>
<dbReference type="AlphaFoldDB" id="A0A146K764"/>
<protein>
    <submittedName>
        <fullName evidence="5">PPPDE putative peptidase domain-containing protein</fullName>
    </submittedName>
</protein>
<evidence type="ECO:0000259" key="4">
    <source>
        <dbReference type="PROSITE" id="PS51858"/>
    </source>
</evidence>
<evidence type="ECO:0000256" key="1">
    <source>
        <dbReference type="ARBA" id="ARBA00008140"/>
    </source>
</evidence>
<name>A0A146K764_9EUKA</name>
<comment type="similarity">
    <text evidence="1">Belongs to the DeSI family.</text>
</comment>
<dbReference type="GO" id="GO:0101005">
    <property type="term" value="F:deubiquitinase activity"/>
    <property type="evidence" value="ECO:0007669"/>
    <property type="project" value="TreeGrafter"/>
</dbReference>
<dbReference type="GO" id="GO:0016579">
    <property type="term" value="P:protein deubiquitination"/>
    <property type="evidence" value="ECO:0007669"/>
    <property type="project" value="TreeGrafter"/>
</dbReference>
<feature type="domain" description="PPPDE" evidence="4">
    <location>
        <begin position="357"/>
        <end position="485"/>
    </location>
</feature>
<dbReference type="InterPro" id="IPR008580">
    <property type="entry name" value="PPPDE_dom"/>
</dbReference>
<dbReference type="EMBL" id="GDID01003943">
    <property type="protein sequence ID" value="JAP92663.1"/>
    <property type="molecule type" value="Transcribed_RNA"/>
</dbReference>
<keyword evidence="2" id="KW-0645">Protease</keyword>
<evidence type="ECO:0000256" key="2">
    <source>
        <dbReference type="ARBA" id="ARBA00022670"/>
    </source>
</evidence>
<proteinExistence type="inferred from homology"/>
<dbReference type="PANTHER" id="PTHR12378">
    <property type="entry name" value="DESUMOYLATING ISOPEPTIDASE"/>
    <property type="match status" value="1"/>
</dbReference>
<evidence type="ECO:0000256" key="3">
    <source>
        <dbReference type="ARBA" id="ARBA00022801"/>
    </source>
</evidence>
<dbReference type="Pfam" id="PF05903">
    <property type="entry name" value="Peptidase_C97"/>
    <property type="match status" value="1"/>
</dbReference>
<dbReference type="PANTHER" id="PTHR12378:SF80">
    <property type="entry name" value="IP06716P-RELATED"/>
    <property type="match status" value="1"/>
</dbReference>
<dbReference type="GO" id="GO:0006508">
    <property type="term" value="P:proteolysis"/>
    <property type="evidence" value="ECO:0007669"/>
    <property type="project" value="UniProtKB-KW"/>
</dbReference>
<dbReference type="Gene3D" id="3.90.1720.30">
    <property type="entry name" value="PPPDE domains"/>
    <property type="match status" value="1"/>
</dbReference>
<keyword evidence="3" id="KW-0378">Hydrolase</keyword>
<sequence>TIYLSNQKTKQIFQNNTVAFGSGQDRLFFDYNEQFQSPKKYLDYMKEQFELMNEFDHALVIHLNGSKQMYTEDQFFSNFITTRQNLFRFNVSAFEDPQFVQVYSTGEDFLREKAITTPCYLRTQHNHTRVSTVFVNSDTNDEQPSPLGVLFARCKNVMFKCSDDNLFSQINKIYFVVHHVNDLQQTKIHFDLIKSIQSKVKSELLQYRCIRNKNQAALEHYQTKLLNNFINWYRKCAKIQQIGDDLELVIAAKSQLNFLQFLRDRPFKSNYLINYLMQQAKQRQIKLKIGKQPQSISLIQNSRSIRRVVEQPIEEHDPQDEQILQNILTKYKNFQRFTNILMRDMKKIIFSQLKPPYSIFLNTYNLLQTNVLNNLGVGFFHSAIEVLGVEIAFGGHDYDETGVYCIKPKTLNGAAFHKQVYIEHSFLSKQQIVEIFLDSAINWRGNQYDILHKNCNNWTDEIAIQLTGVGIPNWVNRAAVIGKAFKKREVKVTGKLEEIVKYQGEGKGGRGDL</sequence>
<accession>A0A146K764</accession>
<dbReference type="InterPro" id="IPR042266">
    <property type="entry name" value="PPPDE_sf"/>
</dbReference>
<dbReference type="SMART" id="SM01179">
    <property type="entry name" value="DUF862"/>
    <property type="match status" value="1"/>
</dbReference>
<organism evidence="5">
    <name type="scientific">Trepomonas sp. PC1</name>
    <dbReference type="NCBI Taxonomy" id="1076344"/>
    <lineage>
        <taxon>Eukaryota</taxon>
        <taxon>Metamonada</taxon>
        <taxon>Diplomonadida</taxon>
        <taxon>Hexamitidae</taxon>
        <taxon>Hexamitinae</taxon>
        <taxon>Trepomonas</taxon>
    </lineage>
</organism>
<evidence type="ECO:0000313" key="5">
    <source>
        <dbReference type="EMBL" id="JAP92663.1"/>
    </source>
</evidence>
<feature type="non-terminal residue" evidence="5">
    <location>
        <position position="1"/>
    </location>
</feature>
<reference evidence="5" key="1">
    <citation type="submission" date="2015-07" db="EMBL/GenBank/DDBJ databases">
        <title>Adaptation to a free-living lifestyle via gene acquisitions in the diplomonad Trepomonas sp. PC1.</title>
        <authorList>
            <person name="Xu F."/>
            <person name="Jerlstrom-Hultqvist J."/>
            <person name="Kolisko M."/>
            <person name="Simpson A.G.B."/>
            <person name="Roger A.J."/>
            <person name="Svard S.G."/>
            <person name="Andersson J.O."/>
        </authorList>
    </citation>
    <scope>NUCLEOTIDE SEQUENCE</scope>
    <source>
        <strain evidence="5">PC1</strain>
    </source>
</reference>